<comment type="caution">
    <text evidence="2">The sequence shown here is derived from an EMBL/GenBank/DDBJ whole genome shotgun (WGS) entry which is preliminary data.</text>
</comment>
<dbReference type="PANTHER" id="PTHR43841:SF3">
    <property type="entry name" value="(3R)-HYDROXYACYL-ACP DEHYDRATASE SUBUNIT HADB"/>
    <property type="match status" value="1"/>
</dbReference>
<dbReference type="Pfam" id="PF01575">
    <property type="entry name" value="MaoC_dehydratas"/>
    <property type="match status" value="1"/>
</dbReference>
<keyword evidence="3" id="KW-1185">Reference proteome</keyword>
<dbReference type="PANTHER" id="PTHR43841">
    <property type="entry name" value="3-HYDROXYACYL-THIOESTER DEHYDRATASE HTDX-RELATED"/>
    <property type="match status" value="1"/>
</dbReference>
<name>A0A8H6VDP7_9PEZI</name>
<feature type="domain" description="MaoC-like" evidence="1">
    <location>
        <begin position="241"/>
        <end position="307"/>
    </location>
</feature>
<evidence type="ECO:0000313" key="2">
    <source>
        <dbReference type="EMBL" id="KAF7187480.1"/>
    </source>
</evidence>
<evidence type="ECO:0000259" key="1">
    <source>
        <dbReference type="Pfam" id="PF01575"/>
    </source>
</evidence>
<accession>A0A8H6VDP7</accession>
<dbReference type="Gene3D" id="3.10.129.10">
    <property type="entry name" value="Hotdog Thioesterase"/>
    <property type="match status" value="1"/>
</dbReference>
<gene>
    <name evidence="2" type="ORF">HII31_11220</name>
</gene>
<dbReference type="SUPFAM" id="SSF54637">
    <property type="entry name" value="Thioesterase/thiol ester dehydrase-isomerase"/>
    <property type="match status" value="1"/>
</dbReference>
<dbReference type="OrthoDB" id="533830at2759"/>
<dbReference type="InterPro" id="IPR002539">
    <property type="entry name" value="MaoC-like_dom"/>
</dbReference>
<dbReference type="InterPro" id="IPR029069">
    <property type="entry name" value="HotDog_dom_sf"/>
</dbReference>
<evidence type="ECO:0000313" key="3">
    <source>
        <dbReference type="Proteomes" id="UP000660729"/>
    </source>
</evidence>
<protein>
    <recommendedName>
        <fullName evidence="1">MaoC-like domain-containing protein</fullName>
    </recommendedName>
</protein>
<sequence>MLGLIRQGFQLAVSLIGALWLLLTRYPKTTRGSDAAYINLTKSPNQIGAADIISLIVLAFLKYIPGYAPRLHANGSSQTLVLPQIRAEGLLRLDGQAVETFKKSLRADRDSGTSEVNPFLLVAQSVPLIIYFLVNRACPIKPFGAVNTRNIIHFLQPAFCRDAARLQQVSDEGRLTYISSIGGEGSPGRRRKRGVEFCIIIEIYADNELLMQQQCWFLQFLPVSFEPRYRPEDEPVKRNDAVPEDSLKAEFSLPMTLQDALRWAATSKDYDGIHVSPLVAKLFGFQGALAHGNHVAALAVQQLRSTTASDANTSEAAFKATQNILWESDSPFTSDISFVRPAMLPAILAAQWHCSASNASKATLTVLRHGKVCIEGSCFINT</sequence>
<reference evidence="2" key="1">
    <citation type="submission" date="2020-04" db="EMBL/GenBank/DDBJ databases">
        <title>Draft genome resource of the tomato pathogen Pseudocercospora fuligena.</title>
        <authorList>
            <person name="Zaccaron A."/>
        </authorList>
    </citation>
    <scope>NUCLEOTIDE SEQUENCE</scope>
    <source>
        <strain evidence="2">PF001</strain>
    </source>
</reference>
<organism evidence="2 3">
    <name type="scientific">Pseudocercospora fuligena</name>
    <dbReference type="NCBI Taxonomy" id="685502"/>
    <lineage>
        <taxon>Eukaryota</taxon>
        <taxon>Fungi</taxon>
        <taxon>Dikarya</taxon>
        <taxon>Ascomycota</taxon>
        <taxon>Pezizomycotina</taxon>
        <taxon>Dothideomycetes</taxon>
        <taxon>Dothideomycetidae</taxon>
        <taxon>Mycosphaerellales</taxon>
        <taxon>Mycosphaerellaceae</taxon>
        <taxon>Pseudocercospora</taxon>
    </lineage>
</organism>
<dbReference type="EMBL" id="JABCIY010000228">
    <property type="protein sequence ID" value="KAF7187480.1"/>
    <property type="molecule type" value="Genomic_DNA"/>
</dbReference>
<dbReference type="Proteomes" id="UP000660729">
    <property type="component" value="Unassembled WGS sequence"/>
</dbReference>
<proteinExistence type="predicted"/>
<dbReference type="AlphaFoldDB" id="A0A8H6VDP7"/>